<dbReference type="InterPro" id="IPR051309">
    <property type="entry name" value="ABCF_ATPase"/>
</dbReference>
<feature type="region of interest" description="Disordered" evidence="4">
    <location>
        <begin position="526"/>
        <end position="550"/>
    </location>
</feature>
<keyword evidence="2 6" id="KW-0067">ATP-binding</keyword>
<evidence type="ECO:0000256" key="3">
    <source>
        <dbReference type="SAM" id="Coils"/>
    </source>
</evidence>
<evidence type="ECO:0000259" key="5">
    <source>
        <dbReference type="PROSITE" id="PS50893"/>
    </source>
</evidence>
<reference evidence="6 7" key="1">
    <citation type="submission" date="2016-01" db="EMBL/GenBank/DDBJ databases">
        <authorList>
            <person name="Mitreva M."/>
            <person name="Pepin K.H."/>
            <person name="Mihindukulasuriya K.A."/>
            <person name="Fulton R."/>
            <person name="Fronick C."/>
            <person name="O'Laughlin M."/>
            <person name="Miner T."/>
            <person name="Herter B."/>
            <person name="Rosa B.A."/>
            <person name="Cordes M."/>
            <person name="Tomlinson C."/>
            <person name="Wollam A."/>
            <person name="Palsikar V.B."/>
            <person name="Mardis E.R."/>
            <person name="Wilson R.K."/>
        </authorList>
    </citation>
    <scope>NUCLEOTIDE SEQUENCE [LARGE SCALE GENOMIC DNA]</scope>
    <source>
        <strain evidence="6 7">DNF00696</strain>
    </source>
</reference>
<keyword evidence="1" id="KW-0547">Nucleotide-binding</keyword>
<organism evidence="6 7">
    <name type="scientific">Varibaculum cambriense</name>
    <dbReference type="NCBI Taxonomy" id="184870"/>
    <lineage>
        <taxon>Bacteria</taxon>
        <taxon>Bacillati</taxon>
        <taxon>Actinomycetota</taxon>
        <taxon>Actinomycetes</taxon>
        <taxon>Actinomycetales</taxon>
        <taxon>Actinomycetaceae</taxon>
        <taxon>Varibaculum</taxon>
    </lineage>
</organism>
<dbReference type="InterPro" id="IPR017871">
    <property type="entry name" value="ABC_transporter-like_CS"/>
</dbReference>
<dbReference type="Pfam" id="PF12848">
    <property type="entry name" value="ABC_tran_Xtn"/>
    <property type="match status" value="1"/>
</dbReference>
<sequence length="626" mass="68258">MVGVSIFLAGTHEAGALAGPRRLLSGITVSLAPCDRIGILGPNGAGKSTLLRLLSGTQEPDSGSVTYAPGVSFACLSQQQSLDPALSVKEEVHGKIPDYQWASQPHLRQIDEGILPDIALSTKCAELSGGQARRVALARTLGKDAPILALDEPTNHLDVEGVAWLARYLNNRFSSGNGALVVVTHDRWFLDAVCNRIWEVVPGIDPGYGREQIPGHVEEYEGSYAAYVLARMERARQAQVAEEKRQNQLRKELAWLRRGAPARTSKPKFRIDAAEALISDVPPLRDSVELVRLASARLGKRVIELEDVSFSYPGSKRKILNQVTWRLNPGQRVGIIGVNGAGKSTLLGIMSGKLSPTAGKVKRGKTVQLATLEQTPRIQGMNPDLRVVEAISQIKERIQWGEQEITAAKLVEKLGFSKERAWTRVSDLSGGEMRRLQIASQLLAEPNVLILDEPTNDLDTDTLAQLEDLLDSFPGTLVVVSHDRYLLQRVTDSQVALLADGTLAALPGGVEQYLQLRAAGEISAGSDWDNAADKTTGEDSAKSRKPAQKSGAEIYRARKLLSATEKKLDKLHQQLGQVDQELSEGAADTSPEGLVHLQKLNQRRAQLVSEEAELEENWLRLSETLE</sequence>
<dbReference type="CDD" id="cd03221">
    <property type="entry name" value="ABCF_EF-3"/>
    <property type="match status" value="2"/>
</dbReference>
<evidence type="ECO:0000313" key="7">
    <source>
        <dbReference type="Proteomes" id="UP000070572"/>
    </source>
</evidence>
<dbReference type="InterPro" id="IPR003593">
    <property type="entry name" value="AAA+_ATPase"/>
</dbReference>
<dbReference type="SMART" id="SM00382">
    <property type="entry name" value="AAA"/>
    <property type="match status" value="2"/>
</dbReference>
<accession>A0AB34X1L8</accession>
<feature type="domain" description="ABC transporter" evidence="5">
    <location>
        <begin position="303"/>
        <end position="525"/>
    </location>
</feature>
<proteinExistence type="predicted"/>
<dbReference type="GO" id="GO:0005524">
    <property type="term" value="F:ATP binding"/>
    <property type="evidence" value="ECO:0007669"/>
    <property type="project" value="UniProtKB-KW"/>
</dbReference>
<dbReference type="InterPro" id="IPR027417">
    <property type="entry name" value="P-loop_NTPase"/>
</dbReference>
<dbReference type="GO" id="GO:0016887">
    <property type="term" value="F:ATP hydrolysis activity"/>
    <property type="evidence" value="ECO:0007669"/>
    <property type="project" value="InterPro"/>
</dbReference>
<dbReference type="PANTHER" id="PTHR42855:SF1">
    <property type="entry name" value="ABC TRANSPORTER DOMAIN-CONTAINING PROTEIN"/>
    <property type="match status" value="1"/>
</dbReference>
<dbReference type="Pfam" id="PF00005">
    <property type="entry name" value="ABC_tran"/>
    <property type="match status" value="2"/>
</dbReference>
<gene>
    <name evidence="6" type="ORF">HMPREF1862_00311</name>
</gene>
<name>A0AB34X1L8_9ACTO</name>
<dbReference type="PROSITE" id="PS00211">
    <property type="entry name" value="ABC_TRANSPORTER_1"/>
    <property type="match status" value="2"/>
</dbReference>
<feature type="compositionally biased region" description="Basic and acidic residues" evidence="4">
    <location>
        <begin position="531"/>
        <end position="542"/>
    </location>
</feature>
<dbReference type="Proteomes" id="UP000070572">
    <property type="component" value="Unassembled WGS sequence"/>
</dbReference>
<dbReference type="EMBL" id="LSDN01000005">
    <property type="protein sequence ID" value="KXB81881.1"/>
    <property type="molecule type" value="Genomic_DNA"/>
</dbReference>
<dbReference type="InterPro" id="IPR032781">
    <property type="entry name" value="ABC_tran_Xtn"/>
</dbReference>
<comment type="caution">
    <text evidence="6">The sequence shown here is derived from an EMBL/GenBank/DDBJ whole genome shotgun (WGS) entry which is preliminary data.</text>
</comment>
<evidence type="ECO:0000256" key="2">
    <source>
        <dbReference type="ARBA" id="ARBA00022840"/>
    </source>
</evidence>
<dbReference type="PANTHER" id="PTHR42855">
    <property type="entry name" value="ABC TRANSPORTER ATP-BINDING SUBUNIT"/>
    <property type="match status" value="1"/>
</dbReference>
<dbReference type="Gene3D" id="3.40.50.300">
    <property type="entry name" value="P-loop containing nucleotide triphosphate hydrolases"/>
    <property type="match status" value="2"/>
</dbReference>
<evidence type="ECO:0000256" key="1">
    <source>
        <dbReference type="ARBA" id="ARBA00022741"/>
    </source>
</evidence>
<keyword evidence="3" id="KW-0175">Coiled coil</keyword>
<dbReference type="AlphaFoldDB" id="A0AB34X1L8"/>
<dbReference type="PROSITE" id="PS50893">
    <property type="entry name" value="ABC_TRANSPORTER_2"/>
    <property type="match status" value="2"/>
</dbReference>
<feature type="coiled-coil region" evidence="3">
    <location>
        <begin position="561"/>
        <end position="617"/>
    </location>
</feature>
<evidence type="ECO:0000313" key="6">
    <source>
        <dbReference type="EMBL" id="KXB81881.1"/>
    </source>
</evidence>
<feature type="domain" description="ABC transporter" evidence="5">
    <location>
        <begin position="6"/>
        <end position="227"/>
    </location>
</feature>
<dbReference type="SUPFAM" id="SSF52540">
    <property type="entry name" value="P-loop containing nucleoside triphosphate hydrolases"/>
    <property type="match status" value="2"/>
</dbReference>
<protein>
    <submittedName>
        <fullName evidence="6">ABC transporter, ATP-binding protein</fullName>
    </submittedName>
</protein>
<evidence type="ECO:0000256" key="4">
    <source>
        <dbReference type="SAM" id="MobiDB-lite"/>
    </source>
</evidence>
<dbReference type="InterPro" id="IPR003439">
    <property type="entry name" value="ABC_transporter-like_ATP-bd"/>
</dbReference>